<protein>
    <submittedName>
        <fullName evidence="1">Uncharacterized protein</fullName>
    </submittedName>
</protein>
<dbReference type="AlphaFoldDB" id="J9FQT5"/>
<evidence type="ECO:0000313" key="1">
    <source>
        <dbReference type="EMBL" id="EJW97316.1"/>
    </source>
</evidence>
<sequence length="34" mass="4060">MVLNPAWFSNCWIWMTTRCDSPSLFHFNSIGIKR</sequence>
<name>J9FQT5_9ZZZZ</name>
<comment type="caution">
    <text evidence="1">The sequence shown here is derived from an EMBL/GenBank/DDBJ whole genome shotgun (WGS) entry which is preliminary data.</text>
</comment>
<organism evidence="1">
    <name type="scientific">gut metagenome</name>
    <dbReference type="NCBI Taxonomy" id="749906"/>
    <lineage>
        <taxon>unclassified sequences</taxon>
        <taxon>metagenomes</taxon>
        <taxon>organismal metagenomes</taxon>
    </lineage>
</organism>
<proteinExistence type="predicted"/>
<gene>
    <name evidence="1" type="ORF">EVA_14580</name>
</gene>
<dbReference type="EMBL" id="AMCI01004831">
    <property type="protein sequence ID" value="EJW97316.1"/>
    <property type="molecule type" value="Genomic_DNA"/>
</dbReference>
<accession>J9FQT5</accession>
<reference evidence="1" key="1">
    <citation type="journal article" date="2012" name="PLoS ONE">
        <title>Gene sets for utilization of primary and secondary nutrition supplies in the distal gut of endangered iberian lynx.</title>
        <authorList>
            <person name="Alcaide M."/>
            <person name="Messina E."/>
            <person name="Richter M."/>
            <person name="Bargiela R."/>
            <person name="Peplies J."/>
            <person name="Huws S.A."/>
            <person name="Newbold C.J."/>
            <person name="Golyshin P.N."/>
            <person name="Simon M.A."/>
            <person name="Lopez G."/>
            <person name="Yakimov M.M."/>
            <person name="Ferrer M."/>
        </authorList>
    </citation>
    <scope>NUCLEOTIDE SEQUENCE</scope>
</reference>